<keyword evidence="1" id="KW-1133">Transmembrane helix</keyword>
<evidence type="ECO:0000313" key="3">
    <source>
        <dbReference type="EMBL" id="QXL85975.1"/>
    </source>
</evidence>
<dbReference type="Pfam" id="PF07811">
    <property type="entry name" value="TadE"/>
    <property type="match status" value="1"/>
</dbReference>
<keyword evidence="1" id="KW-0812">Transmembrane</keyword>
<accession>A0A975TRP0</accession>
<feature type="domain" description="TadE-like" evidence="2">
    <location>
        <begin position="19"/>
        <end position="57"/>
    </location>
</feature>
<dbReference type="EMBL" id="JAIMBW010000001">
    <property type="protein sequence ID" value="MBY4893242.1"/>
    <property type="molecule type" value="Genomic_DNA"/>
</dbReference>
<evidence type="ECO:0000313" key="4">
    <source>
        <dbReference type="Proteomes" id="UP000693972"/>
    </source>
</evidence>
<keyword evidence="1" id="KW-0472">Membrane</keyword>
<dbReference type="Proteomes" id="UP000693972">
    <property type="component" value="Unassembled WGS sequence"/>
</dbReference>
<dbReference type="AlphaFoldDB" id="A0A975TRP0"/>
<gene>
    <name evidence="3" type="ORF">KUL25_10745</name>
</gene>
<sequence>MMFPLRYRVKEFWEDQSATATLEFVIVFPLLMIVFIAAFETALILTRQIMLERTLDMSTRVLRLAQGVITDADTVRDTMCANTNLLPNCDTLLTIDLQIIDRDVYDMPSNDQVCAGRGEDIVIAPDNEFQVGADNDFLLIRTCLIVDRILPFSGFGLNLTRDDSGGMHMMASTIFVNEPD</sequence>
<evidence type="ECO:0000259" key="2">
    <source>
        <dbReference type="Pfam" id="PF07811"/>
    </source>
</evidence>
<feature type="transmembrane region" description="Helical" evidence="1">
    <location>
        <begin position="20"/>
        <end position="45"/>
    </location>
</feature>
<protein>
    <submittedName>
        <fullName evidence="3">Pilus assembly protein</fullName>
    </submittedName>
</protein>
<dbReference type="InterPro" id="IPR012495">
    <property type="entry name" value="TadE-like_dom"/>
</dbReference>
<evidence type="ECO:0000256" key="1">
    <source>
        <dbReference type="SAM" id="Phobius"/>
    </source>
</evidence>
<proteinExistence type="predicted"/>
<reference evidence="3 4" key="1">
    <citation type="submission" date="2021-07" db="EMBL/GenBank/DDBJ databases">
        <title>Karlodiniumbacter phycospheric gen. nov., sp. nov., a phycosphere bacterium isolated from karlodinium veneficum.</title>
        <authorList>
            <person name="Peng Y."/>
            <person name="Jiang L."/>
            <person name="Lee J."/>
        </authorList>
    </citation>
    <scope>NUCLEOTIDE SEQUENCE</scope>
    <source>
        <strain evidence="3 4">N5</strain>
    </source>
</reference>
<dbReference type="RefSeq" id="WP_257892942.1">
    <property type="nucleotide sequence ID" value="NZ_JAIMBW010000001.1"/>
</dbReference>
<keyword evidence="4" id="KW-1185">Reference proteome</keyword>
<organism evidence="3">
    <name type="scientific">Gymnodinialimonas phycosphaerae</name>
    <dbReference type="NCBI Taxonomy" id="2841589"/>
    <lineage>
        <taxon>Bacteria</taxon>
        <taxon>Pseudomonadati</taxon>
        <taxon>Pseudomonadota</taxon>
        <taxon>Alphaproteobacteria</taxon>
        <taxon>Rhodobacterales</taxon>
        <taxon>Paracoccaceae</taxon>
        <taxon>Gymnodinialimonas</taxon>
    </lineage>
</organism>
<dbReference type="EMBL" id="CP078073">
    <property type="protein sequence ID" value="QXL85975.1"/>
    <property type="molecule type" value="Genomic_DNA"/>
</dbReference>
<name>A0A975TRP0_9RHOB</name>